<reference evidence="1" key="1">
    <citation type="submission" date="2018-05" db="EMBL/GenBank/DDBJ databases">
        <authorList>
            <person name="Lanie J.A."/>
            <person name="Ng W.-L."/>
            <person name="Kazmierczak K.M."/>
            <person name="Andrzejewski T.M."/>
            <person name="Davidsen T.M."/>
            <person name="Wayne K.J."/>
            <person name="Tettelin H."/>
            <person name="Glass J.I."/>
            <person name="Rusch D."/>
            <person name="Podicherti R."/>
            <person name="Tsui H.-C.T."/>
            <person name="Winkler M.E."/>
        </authorList>
    </citation>
    <scope>NUCLEOTIDE SEQUENCE</scope>
</reference>
<gene>
    <name evidence="1" type="ORF">METZ01_LOCUS345684</name>
</gene>
<dbReference type="AlphaFoldDB" id="A0A382R6E9"/>
<name>A0A382R6E9_9ZZZZ</name>
<feature type="non-terminal residue" evidence="1">
    <location>
        <position position="68"/>
    </location>
</feature>
<proteinExistence type="predicted"/>
<evidence type="ECO:0000313" key="1">
    <source>
        <dbReference type="EMBL" id="SVC92830.1"/>
    </source>
</evidence>
<protein>
    <submittedName>
        <fullName evidence="1">Uncharacterized protein</fullName>
    </submittedName>
</protein>
<sequence length="68" mass="7886">MDEGYRLEREIKALERELATKQPRLFEVRKDHVASTLMHSDVLLGTEGPAYLSDLFSLRTDLVLFHVK</sequence>
<organism evidence="1">
    <name type="scientific">marine metagenome</name>
    <dbReference type="NCBI Taxonomy" id="408172"/>
    <lineage>
        <taxon>unclassified sequences</taxon>
        <taxon>metagenomes</taxon>
        <taxon>ecological metagenomes</taxon>
    </lineage>
</organism>
<dbReference type="EMBL" id="UINC01119189">
    <property type="protein sequence ID" value="SVC92830.1"/>
    <property type="molecule type" value="Genomic_DNA"/>
</dbReference>
<accession>A0A382R6E9</accession>